<gene>
    <name evidence="2" type="ORF">NEOLEDRAFT_55294</name>
</gene>
<dbReference type="PANTHER" id="PTHR44329">
    <property type="entry name" value="SERINE/THREONINE-PROTEIN KINASE TNNI3K-RELATED"/>
    <property type="match status" value="1"/>
</dbReference>
<dbReference type="InterPro" id="IPR011009">
    <property type="entry name" value="Kinase-like_dom_sf"/>
</dbReference>
<dbReference type="OrthoDB" id="4062651at2759"/>
<organism evidence="2 3">
    <name type="scientific">Neolentinus lepideus HHB14362 ss-1</name>
    <dbReference type="NCBI Taxonomy" id="1314782"/>
    <lineage>
        <taxon>Eukaryota</taxon>
        <taxon>Fungi</taxon>
        <taxon>Dikarya</taxon>
        <taxon>Basidiomycota</taxon>
        <taxon>Agaricomycotina</taxon>
        <taxon>Agaricomycetes</taxon>
        <taxon>Gloeophyllales</taxon>
        <taxon>Gloeophyllaceae</taxon>
        <taxon>Neolentinus</taxon>
    </lineage>
</organism>
<feature type="domain" description="Protein kinase" evidence="1">
    <location>
        <begin position="99"/>
        <end position="386"/>
    </location>
</feature>
<dbReference type="SMART" id="SM00220">
    <property type="entry name" value="S_TKc"/>
    <property type="match status" value="1"/>
</dbReference>
<evidence type="ECO:0000259" key="1">
    <source>
        <dbReference type="PROSITE" id="PS50011"/>
    </source>
</evidence>
<name>A0A165U6W7_9AGAM</name>
<sequence>MWGRIVWRREVFNWIRKVFPLTVQPKLTSSQTNADPEKEQQDLEKATQRMDICSRVLAQLAEDPANGTIFRQRCQQHLMELCLRRYYVPRNLRRSGIIRSNKESLNNGGTADVYHGFFGSHEVAIKSFRIRQNTAAYVRKAFAKEAMILSSLNHRHIVKFRGVIMDGTELCIIVDWMPQGDITSYVRNAPYADKEHLINQVASGLEYLHIKGVVHGDLKGENVLVNKRGQARLADFGLSSVEKAEYQNLLETESAWFKDLELSGLPESTVTVVTTLLTTVGGTPRWMSPERLSPSEFGRTSAKPCTASDVWAFGLLCYEIYTGLKPYHEYSGLIPIVKIIQGELPQERDEVPVPMWTVMEECWRRKPEDRQNMGWIRSRVELYRWMIGQAEQLRRFGEQTELGHEWGEWGALARWLDEIFEVYPALKTVAGDVYDIISDNEENARRWTLMRNNNGGILWELPENLKQTLVPSDYVLNRLRKVAGLLEGRGHNREEIRWNLLLEEPEHENSGWNADEISHLAHRRGLEEVDIFSPSYSLGI</sequence>
<proteinExistence type="predicted"/>
<reference evidence="2 3" key="1">
    <citation type="journal article" date="2016" name="Mol. Biol. Evol.">
        <title>Comparative Genomics of Early-Diverging Mushroom-Forming Fungi Provides Insights into the Origins of Lignocellulose Decay Capabilities.</title>
        <authorList>
            <person name="Nagy L.G."/>
            <person name="Riley R."/>
            <person name="Tritt A."/>
            <person name="Adam C."/>
            <person name="Daum C."/>
            <person name="Floudas D."/>
            <person name="Sun H."/>
            <person name="Yadav J.S."/>
            <person name="Pangilinan J."/>
            <person name="Larsson K.H."/>
            <person name="Matsuura K."/>
            <person name="Barry K."/>
            <person name="Labutti K."/>
            <person name="Kuo R."/>
            <person name="Ohm R.A."/>
            <person name="Bhattacharya S.S."/>
            <person name="Shirouzu T."/>
            <person name="Yoshinaga Y."/>
            <person name="Martin F.M."/>
            <person name="Grigoriev I.V."/>
            <person name="Hibbett D.S."/>
        </authorList>
    </citation>
    <scope>NUCLEOTIDE SEQUENCE [LARGE SCALE GENOMIC DNA]</scope>
    <source>
        <strain evidence="2 3">HHB14362 ss-1</strain>
    </source>
</reference>
<evidence type="ECO:0000313" key="3">
    <source>
        <dbReference type="Proteomes" id="UP000076761"/>
    </source>
</evidence>
<dbReference type="InterPro" id="IPR051681">
    <property type="entry name" value="Ser/Thr_Kinases-Pseudokinases"/>
</dbReference>
<dbReference type="GO" id="GO:0005524">
    <property type="term" value="F:ATP binding"/>
    <property type="evidence" value="ECO:0007669"/>
    <property type="project" value="InterPro"/>
</dbReference>
<dbReference type="EMBL" id="KV425560">
    <property type="protein sequence ID" value="KZT27732.1"/>
    <property type="molecule type" value="Genomic_DNA"/>
</dbReference>
<dbReference type="InterPro" id="IPR000719">
    <property type="entry name" value="Prot_kinase_dom"/>
</dbReference>
<keyword evidence="2" id="KW-0418">Kinase</keyword>
<evidence type="ECO:0000313" key="2">
    <source>
        <dbReference type="EMBL" id="KZT27732.1"/>
    </source>
</evidence>
<dbReference type="STRING" id="1314782.A0A165U6W7"/>
<dbReference type="InterPro" id="IPR008271">
    <property type="entry name" value="Ser/Thr_kinase_AS"/>
</dbReference>
<keyword evidence="3" id="KW-1185">Reference proteome</keyword>
<protein>
    <submittedName>
        <fullName evidence="2">Kinase-like protein</fullName>
    </submittedName>
</protein>
<dbReference type="SUPFAM" id="SSF56112">
    <property type="entry name" value="Protein kinase-like (PK-like)"/>
    <property type="match status" value="1"/>
</dbReference>
<dbReference type="GO" id="GO:0004674">
    <property type="term" value="F:protein serine/threonine kinase activity"/>
    <property type="evidence" value="ECO:0007669"/>
    <property type="project" value="TreeGrafter"/>
</dbReference>
<dbReference type="Proteomes" id="UP000076761">
    <property type="component" value="Unassembled WGS sequence"/>
</dbReference>
<dbReference type="Pfam" id="PF00069">
    <property type="entry name" value="Pkinase"/>
    <property type="match status" value="1"/>
</dbReference>
<keyword evidence="2" id="KW-0808">Transferase</keyword>
<accession>A0A165U6W7</accession>
<dbReference type="PROSITE" id="PS50011">
    <property type="entry name" value="PROTEIN_KINASE_DOM"/>
    <property type="match status" value="1"/>
</dbReference>
<dbReference type="AlphaFoldDB" id="A0A165U6W7"/>
<dbReference type="PROSITE" id="PS00108">
    <property type="entry name" value="PROTEIN_KINASE_ST"/>
    <property type="match status" value="1"/>
</dbReference>
<dbReference type="Gene3D" id="1.10.510.10">
    <property type="entry name" value="Transferase(Phosphotransferase) domain 1"/>
    <property type="match status" value="1"/>
</dbReference>
<dbReference type="InParanoid" id="A0A165U6W7"/>